<dbReference type="Gene3D" id="3.40.960.10">
    <property type="entry name" value="VSR Endonuclease"/>
    <property type="match status" value="1"/>
</dbReference>
<proteinExistence type="predicted"/>
<gene>
    <name evidence="2" type="ordered locus">Tpau_3270</name>
</gene>
<keyword evidence="3" id="KW-1185">Reference proteome</keyword>
<dbReference type="KEGG" id="tpr:Tpau_3270"/>
<feature type="domain" description="DUF559" evidence="1">
    <location>
        <begin position="177"/>
        <end position="269"/>
    </location>
</feature>
<dbReference type="STRING" id="521096.Tpau_3270"/>
<dbReference type="InterPro" id="IPR011335">
    <property type="entry name" value="Restrct_endonuc-II-like"/>
</dbReference>
<organism evidence="2 3">
    <name type="scientific">Tsukamurella paurometabola (strain ATCC 8368 / DSM 20162 / CCUG 35730 / CIP 100753 / JCM 10117 / KCTC 9821 / NBRC 16120 / NCIMB 702349 / NCTC 13040)</name>
    <name type="common">Corynebacterium paurometabolum</name>
    <dbReference type="NCBI Taxonomy" id="521096"/>
    <lineage>
        <taxon>Bacteria</taxon>
        <taxon>Bacillati</taxon>
        <taxon>Actinomycetota</taxon>
        <taxon>Actinomycetes</taxon>
        <taxon>Mycobacteriales</taxon>
        <taxon>Tsukamurellaceae</taxon>
        <taxon>Tsukamurella</taxon>
    </lineage>
</organism>
<reference evidence="3" key="1">
    <citation type="submission" date="2010-03" db="EMBL/GenBank/DDBJ databases">
        <title>The complete chromosome of Tsukamurella paurometabola DSM 20162.</title>
        <authorList>
            <consortium name="US DOE Joint Genome Institute (JGI-PGF)"/>
            <person name="Lucas S."/>
            <person name="Copeland A."/>
            <person name="Lapidus A."/>
            <person name="Glavina del Rio T."/>
            <person name="Dalin E."/>
            <person name="Tice H."/>
            <person name="Bruce D."/>
            <person name="Goodwin L."/>
            <person name="Pitluck S."/>
            <person name="Kyrpides N."/>
            <person name="Mavromatis K."/>
            <person name="Ivanova N."/>
            <person name="Mikhailova N."/>
            <person name="Munk A.C."/>
            <person name="Brettin T."/>
            <person name="Detter J.C."/>
            <person name="Tapia R."/>
            <person name="Han C."/>
            <person name="Larimer F."/>
            <person name="Land M."/>
            <person name="Hauser L."/>
            <person name="Markowitz V."/>
            <person name="Cheng J.-F."/>
            <person name="Hugenholtz P."/>
            <person name="Woyke T."/>
            <person name="Wu D."/>
            <person name="Jando M."/>
            <person name="Brambilla E."/>
            <person name="Klenk H.-P."/>
            <person name="Eisen J.A."/>
        </authorList>
    </citation>
    <scope>NUCLEOTIDE SEQUENCE [LARGE SCALE GENOMIC DNA]</scope>
    <source>
        <strain evidence="3">ATCC 8368 / DSM 20162 / CCUG 35730 / CIP 100753 / JCM 10117 / KCTC 9821 / NBRC 16120 / NCIMB 702349 / NCTC 13040</strain>
    </source>
</reference>
<dbReference type="SUPFAM" id="SSF52980">
    <property type="entry name" value="Restriction endonuclease-like"/>
    <property type="match status" value="1"/>
</dbReference>
<dbReference type="HOGENOM" id="CLU_073055_1_0_11"/>
<dbReference type="RefSeq" id="WP_013127855.1">
    <property type="nucleotide sequence ID" value="NC_014158.1"/>
</dbReference>
<evidence type="ECO:0000259" key="1">
    <source>
        <dbReference type="Pfam" id="PF04480"/>
    </source>
</evidence>
<protein>
    <recommendedName>
        <fullName evidence="1">DUF559 domain-containing protein</fullName>
    </recommendedName>
</protein>
<evidence type="ECO:0000313" key="2">
    <source>
        <dbReference type="EMBL" id="ADG79855.1"/>
    </source>
</evidence>
<accession>D5UVS3</accession>
<sequence>MDTATAVQQLAALDSGVVSRQVLLSCGVAAEEIERAVRHRHLTVIRRGWYDAGNSDPAVVAAVRSGAVVTCTSALARRDGIWGVPDARLHVRRSRHLRTAHEQCSAYRPLPTPRRAVDPIPEALACAARCASAEDFVAICDSVLRRPEWSVGDIAPLLIRAPLRVQRLLREVDPRADSGIESLVRFRLRRRGIRLRTQVSLPGVGLVDMVVGDRLIIECDGKRHHLGQQFGKDRWRDLVSVADGYLVMRLTYANVVHQWDEVFPFIRAVIRRGSHRDRCGKLSRSG</sequence>
<dbReference type="AlphaFoldDB" id="D5UVS3"/>
<dbReference type="Pfam" id="PF04480">
    <property type="entry name" value="DUF559"/>
    <property type="match status" value="1"/>
</dbReference>
<dbReference type="EMBL" id="CP001966">
    <property type="protein sequence ID" value="ADG79855.1"/>
    <property type="molecule type" value="Genomic_DNA"/>
</dbReference>
<dbReference type="InterPro" id="IPR007569">
    <property type="entry name" value="DUF559"/>
</dbReference>
<dbReference type="eggNOG" id="COG2852">
    <property type="taxonomic scope" value="Bacteria"/>
</dbReference>
<name>D5UVS3_TSUPD</name>
<reference evidence="2 3" key="2">
    <citation type="journal article" date="2011" name="Stand. Genomic Sci.">
        <title>Complete genome sequence of Tsukamurella paurometabola type strain (no. 33).</title>
        <authorList>
            <person name="Munk A.C."/>
            <person name="Lapidus A."/>
            <person name="Lucas S."/>
            <person name="Nolan M."/>
            <person name="Tice H."/>
            <person name="Cheng J.F."/>
            <person name="Del Rio T.G."/>
            <person name="Goodwin L."/>
            <person name="Pitluck S."/>
            <person name="Liolios K."/>
            <person name="Huntemann M."/>
            <person name="Ivanova N."/>
            <person name="Mavromatis K."/>
            <person name="Mikhailova N."/>
            <person name="Pati A."/>
            <person name="Chen A."/>
            <person name="Palaniappan K."/>
            <person name="Tapia R."/>
            <person name="Han C."/>
            <person name="Land M."/>
            <person name="Hauser L."/>
            <person name="Chang Y.J."/>
            <person name="Jeffries C.D."/>
            <person name="Brettin T."/>
            <person name="Yasawong M."/>
            <person name="Brambilla E.M."/>
            <person name="Rohde M."/>
            <person name="Sikorski J."/>
            <person name="Goker M."/>
            <person name="Detter J.C."/>
            <person name="Woyke T."/>
            <person name="Bristow J."/>
            <person name="Eisen J.A."/>
            <person name="Markowitz V."/>
            <person name="Hugenholtz P."/>
            <person name="Kyrpides N.C."/>
            <person name="Klenk H.P."/>
        </authorList>
    </citation>
    <scope>NUCLEOTIDE SEQUENCE [LARGE SCALE GENOMIC DNA]</scope>
    <source>
        <strain evidence="3">ATCC 8368 / DSM 20162 / CCUG 35730 / CIP 100753 / JCM 10117 / KCTC 9821 / NBRC 16120 / NCIMB 702349 / NCTC 13040</strain>
    </source>
</reference>
<evidence type="ECO:0000313" key="3">
    <source>
        <dbReference type="Proteomes" id="UP000001213"/>
    </source>
</evidence>
<dbReference type="Proteomes" id="UP000001213">
    <property type="component" value="Chromosome"/>
</dbReference>